<evidence type="ECO:0000259" key="1">
    <source>
        <dbReference type="PROSITE" id="PS50943"/>
    </source>
</evidence>
<protein>
    <submittedName>
        <fullName evidence="2">Helix-turn-helix transcriptional regulator</fullName>
    </submittedName>
</protein>
<dbReference type="InterPro" id="IPR001387">
    <property type="entry name" value="Cro/C1-type_HTH"/>
</dbReference>
<dbReference type="InterPro" id="IPR043917">
    <property type="entry name" value="DUF5753"/>
</dbReference>
<evidence type="ECO:0000313" key="3">
    <source>
        <dbReference type="Proteomes" id="UP001569904"/>
    </source>
</evidence>
<dbReference type="Gene3D" id="1.10.260.40">
    <property type="entry name" value="lambda repressor-like DNA-binding domains"/>
    <property type="match status" value="1"/>
</dbReference>
<reference evidence="2 3" key="1">
    <citation type="submission" date="2023-11" db="EMBL/GenBank/DDBJ databases">
        <title>Actinomadura monticuli sp. nov., isolated from volcanic ash.</title>
        <authorList>
            <person name="Lee S.D."/>
            <person name="Yang H."/>
            <person name="Kim I.S."/>
        </authorList>
    </citation>
    <scope>NUCLEOTIDE SEQUENCE [LARGE SCALE GENOMIC DNA]</scope>
    <source>
        <strain evidence="2 3">DSM 45346</strain>
    </source>
</reference>
<dbReference type="Proteomes" id="UP001569904">
    <property type="component" value="Unassembled WGS sequence"/>
</dbReference>
<dbReference type="RefSeq" id="WP_371945202.1">
    <property type="nucleotide sequence ID" value="NZ_JAXCEH010000028.1"/>
</dbReference>
<evidence type="ECO:0000313" key="2">
    <source>
        <dbReference type="EMBL" id="MFA1558249.1"/>
    </source>
</evidence>
<name>A0ABV4R5W3_9ACTN</name>
<dbReference type="SMART" id="SM00530">
    <property type="entry name" value="HTH_XRE"/>
    <property type="match status" value="1"/>
</dbReference>
<proteinExistence type="predicted"/>
<comment type="caution">
    <text evidence="2">The sequence shown here is derived from an EMBL/GenBank/DDBJ whole genome shotgun (WGS) entry which is preliminary data.</text>
</comment>
<accession>A0ABV4R5W3</accession>
<organism evidence="2 3">
    <name type="scientific">Actinomadura chokoriensis</name>
    <dbReference type="NCBI Taxonomy" id="454156"/>
    <lineage>
        <taxon>Bacteria</taxon>
        <taxon>Bacillati</taxon>
        <taxon>Actinomycetota</taxon>
        <taxon>Actinomycetes</taxon>
        <taxon>Streptosporangiales</taxon>
        <taxon>Thermomonosporaceae</taxon>
        <taxon>Actinomadura</taxon>
    </lineage>
</organism>
<sequence>MGGGVARVRDPLDPKISLWHFLAYALRFEREKHGLSLAQCGQIINAARSTVSNIEAGRLKIGEDQARKLDARYDTPRMFELLIFFANTSHDPDWLRQYIEFESKAEIIRIYQGQVIPVTLQTDDYARAFLGVADVKDVDRALAARVARQNAIFERRNPPVLLVLLDEDAIDRPVGGFDVMRAQLQHLLDLGERPNVIIRIVPRKVGAHIGLNGPFQVMSLEADVAYVGAFHGGRLVQDPVEVRELAVDFEMIGAKALSEEASRTLILEIMEGFHDGLA</sequence>
<gene>
    <name evidence="2" type="ORF">SM436_31565</name>
</gene>
<keyword evidence="3" id="KW-1185">Reference proteome</keyword>
<feature type="domain" description="HTH cro/C1-type" evidence="1">
    <location>
        <begin position="26"/>
        <end position="81"/>
    </location>
</feature>
<dbReference type="Pfam" id="PF19054">
    <property type="entry name" value="DUF5753"/>
    <property type="match status" value="1"/>
</dbReference>
<dbReference type="CDD" id="cd00093">
    <property type="entry name" value="HTH_XRE"/>
    <property type="match status" value="1"/>
</dbReference>
<dbReference type="PROSITE" id="PS50943">
    <property type="entry name" value="HTH_CROC1"/>
    <property type="match status" value="1"/>
</dbReference>
<dbReference type="InterPro" id="IPR010982">
    <property type="entry name" value="Lambda_DNA-bd_dom_sf"/>
</dbReference>
<dbReference type="EMBL" id="JAXCEH010000028">
    <property type="protein sequence ID" value="MFA1558249.1"/>
    <property type="molecule type" value="Genomic_DNA"/>
</dbReference>
<dbReference type="SUPFAM" id="SSF47413">
    <property type="entry name" value="lambda repressor-like DNA-binding domains"/>
    <property type="match status" value="1"/>
</dbReference>